<evidence type="ECO:0000256" key="1">
    <source>
        <dbReference type="SAM" id="Phobius"/>
    </source>
</evidence>
<keyword evidence="1" id="KW-1133">Transmembrane helix</keyword>
<keyword evidence="3" id="KW-0547">Nucleotide-binding</keyword>
<proteinExistence type="predicted"/>
<evidence type="ECO:0000259" key="2">
    <source>
        <dbReference type="PROSITE" id="PS51192"/>
    </source>
</evidence>
<keyword evidence="1" id="KW-0472">Membrane</keyword>
<evidence type="ECO:0000313" key="3">
    <source>
        <dbReference type="EMBL" id="MDM1047652.1"/>
    </source>
</evidence>
<dbReference type="Pfam" id="PF04851">
    <property type="entry name" value="ResIII"/>
    <property type="match status" value="1"/>
</dbReference>
<dbReference type="GO" id="GO:0004386">
    <property type="term" value="F:helicase activity"/>
    <property type="evidence" value="ECO:0007669"/>
    <property type="project" value="UniProtKB-KW"/>
</dbReference>
<gene>
    <name evidence="3" type="ORF">HX018_05270</name>
</gene>
<sequence>MSVFSANIKFRYPWRSYQQRVLDELSSHMDDSHLHVIAPPGSGKTVLGLEVILRLGQPTLILAPTLAIRNQWIQRFTELFVQQQELPDYISKDIRHPKRITVVTYQGLHAACNDRKEGNFTLDYVDETDIVEKTHSNFLNLPKIISGLQGQGVQTFILDEAHHLKNEWWQTLDRLKKAINPKMVGLTATPPYDVSGTEWSRYLDLNGPIDAEITVPELIQQGDLCPHQDYVYCCQPSAEELQLIRSYRTKAVEIFEEIKNDESLIRAISTHPSIVDPLGNEFKIHENLAFYSACLIFLRSRSIEISPLHFELLGIPHRDDSLQLPDLDFSWMEELLRNYLFEDKGHFKDEFEEERTLMLNRLRRLGIVERRSIKFEQGAKILQHLHASVSKLTAIEQISNFEFGIMGGSLRQVILTDFVRKEYLANTPENTIPLRKIGVLPIFEQLRRNNGNQKKIGVLSGTIVIVPQTAVDSLEKAYSPFGHSEALNIKPLVFDTSYYIIQVTDQSRDWMVAIVTRLFEAGEIEILIGTKALLGEGWDAPAINSLILASVVGSFVSSNQMRGRAIRTNLNVPDKTSNIWHIACVDSTVVDGGQEIALLRRRFRNFVGLVEDERGGIENGLSRISFPTEVNEENITQFNGRSFVLAGQRSRLPNKWQAAIAEGTQLLEEIKLPFVEPDAYQGMKAAEMKRTIGNMTASLGSAVVFYLEWSTQISMKLMKWLGAPGGTLMLGMFGVGTVFFSARAIKTFRYYAKYRDVTKDIYEIGNALIKTLCKSRIFTTSLKDLRVLTYADRQGAVFCHLDGGTTYEKSLFVQMIQEVVEPINSPRYIIVRKSLALKVLRQYDYHAVPEMLGKRAALANDFANFWREEVGSCQLIFTKNMEGRKLLIRSKVAALANHFSEDTTVQHVNIWR</sequence>
<reference evidence="3" key="2">
    <citation type="journal article" date="2022" name="Sci. Total Environ.">
        <title>Prevalence, transmission, and molecular epidemiology of tet(X)-positive bacteria among humans, animals, and environmental niches in China: An epidemiological, and genomic-based study.</title>
        <authorList>
            <person name="Dong N."/>
            <person name="Zeng Y."/>
            <person name="Cai C."/>
            <person name="Sun C."/>
            <person name="Lu J."/>
            <person name="Liu C."/>
            <person name="Zhou H."/>
            <person name="Sun Q."/>
            <person name="Shu L."/>
            <person name="Wang H."/>
            <person name="Wang Y."/>
            <person name="Wang S."/>
            <person name="Wu C."/>
            <person name="Chan E.W."/>
            <person name="Chen G."/>
            <person name="Shen Z."/>
            <person name="Chen S."/>
            <person name="Zhang R."/>
        </authorList>
    </citation>
    <scope>NUCLEOTIDE SEQUENCE</scope>
    <source>
        <strain evidence="3">R1692</strain>
    </source>
</reference>
<comment type="caution">
    <text evidence="3">The sequence shown here is derived from an EMBL/GenBank/DDBJ whole genome shotgun (WGS) entry which is preliminary data.</text>
</comment>
<dbReference type="PROSITE" id="PS51192">
    <property type="entry name" value="HELICASE_ATP_BIND_1"/>
    <property type="match status" value="1"/>
</dbReference>
<dbReference type="InterPro" id="IPR014001">
    <property type="entry name" value="Helicase_ATP-bd"/>
</dbReference>
<dbReference type="PANTHER" id="PTHR47396">
    <property type="entry name" value="TYPE I RESTRICTION ENZYME ECOKI R PROTEIN"/>
    <property type="match status" value="1"/>
</dbReference>
<accession>A0ABT7NKA3</accession>
<feature type="transmembrane region" description="Helical" evidence="1">
    <location>
        <begin position="721"/>
        <end position="745"/>
    </location>
</feature>
<dbReference type="SMART" id="SM00487">
    <property type="entry name" value="DEXDc"/>
    <property type="match status" value="1"/>
</dbReference>
<keyword evidence="3" id="KW-0067">ATP-binding</keyword>
<name>A0ABT7NKA3_9SPHI</name>
<keyword evidence="1" id="KW-0812">Transmembrane</keyword>
<protein>
    <submittedName>
        <fullName evidence="3">DEAD/DEAH box helicase family protein</fullName>
    </submittedName>
</protein>
<dbReference type="InterPro" id="IPR050742">
    <property type="entry name" value="Helicase_Restrict-Modif_Enz"/>
</dbReference>
<keyword evidence="3" id="KW-0378">Hydrolase</keyword>
<dbReference type="SUPFAM" id="SSF52540">
    <property type="entry name" value="P-loop containing nucleoside triphosphate hydrolases"/>
    <property type="match status" value="1"/>
</dbReference>
<dbReference type="InterPro" id="IPR027417">
    <property type="entry name" value="P-loop_NTPase"/>
</dbReference>
<keyword evidence="4" id="KW-1185">Reference proteome</keyword>
<organism evidence="3 4">
    <name type="scientific">Sphingobacterium hotanense</name>
    <dbReference type="NCBI Taxonomy" id="649196"/>
    <lineage>
        <taxon>Bacteria</taxon>
        <taxon>Pseudomonadati</taxon>
        <taxon>Bacteroidota</taxon>
        <taxon>Sphingobacteriia</taxon>
        <taxon>Sphingobacteriales</taxon>
        <taxon>Sphingobacteriaceae</taxon>
        <taxon>Sphingobacterium</taxon>
    </lineage>
</organism>
<dbReference type="PANTHER" id="PTHR47396:SF1">
    <property type="entry name" value="ATP-DEPENDENT HELICASE IRC3-RELATED"/>
    <property type="match status" value="1"/>
</dbReference>
<dbReference type="InterPro" id="IPR006935">
    <property type="entry name" value="Helicase/UvrB_N"/>
</dbReference>
<evidence type="ECO:0000313" key="4">
    <source>
        <dbReference type="Proteomes" id="UP001170954"/>
    </source>
</evidence>
<dbReference type="EMBL" id="JACAGK010000010">
    <property type="protein sequence ID" value="MDM1047652.1"/>
    <property type="molecule type" value="Genomic_DNA"/>
</dbReference>
<dbReference type="RefSeq" id="WP_286650680.1">
    <property type="nucleotide sequence ID" value="NZ_JACAGK010000010.1"/>
</dbReference>
<keyword evidence="3" id="KW-0347">Helicase</keyword>
<dbReference type="Proteomes" id="UP001170954">
    <property type="component" value="Unassembled WGS sequence"/>
</dbReference>
<dbReference type="CDD" id="cd18785">
    <property type="entry name" value="SF2_C"/>
    <property type="match status" value="1"/>
</dbReference>
<feature type="domain" description="Helicase ATP-binding" evidence="2">
    <location>
        <begin position="25"/>
        <end position="208"/>
    </location>
</feature>
<dbReference type="Gene3D" id="3.40.50.300">
    <property type="entry name" value="P-loop containing nucleotide triphosphate hydrolases"/>
    <property type="match status" value="2"/>
</dbReference>
<reference evidence="3" key="1">
    <citation type="submission" date="2020-06" db="EMBL/GenBank/DDBJ databases">
        <authorList>
            <person name="Dong N."/>
        </authorList>
    </citation>
    <scope>NUCLEOTIDE SEQUENCE</scope>
    <source>
        <strain evidence="3">R1692</strain>
    </source>
</reference>